<name>A0A6L6GF94_9GAMM</name>
<protein>
    <submittedName>
        <fullName evidence="3">SRPBCC family protein</fullName>
    </submittedName>
</protein>
<evidence type="ECO:0000313" key="6">
    <source>
        <dbReference type="Proteomes" id="UP001284094"/>
    </source>
</evidence>
<evidence type="ECO:0000313" key="4">
    <source>
        <dbReference type="Proteomes" id="UP000473854"/>
    </source>
</evidence>
<evidence type="ECO:0000313" key="3">
    <source>
        <dbReference type="EMBL" id="MTD11201.1"/>
    </source>
</evidence>
<reference evidence="1 5" key="2">
    <citation type="submission" date="2023-11" db="EMBL/GenBank/DDBJ databases">
        <title>The common occurrence of Acinetobacte faecalis in cattle feces and its emended description.</title>
        <authorList>
            <person name="Kyselkova M."/>
            <person name="Xanthopoulou K."/>
            <person name="Shestivska V."/>
            <person name="Spanelova P."/>
            <person name="Maixnerova M."/>
            <person name="Higgins P.G."/>
            <person name="Nemec A."/>
        </authorList>
    </citation>
    <scope>NUCLEOTIDE SEQUENCE [LARGE SCALE GENOMIC DNA]</scope>
    <source>
        <strain evidence="1 5">ANC 7483</strain>
    </source>
</reference>
<dbReference type="Proteomes" id="UP001278995">
    <property type="component" value="Unassembled WGS sequence"/>
</dbReference>
<organism evidence="3 4">
    <name type="scientific">Acinetobacter faecalis</name>
    <dbReference type="NCBI Taxonomy" id="2665161"/>
    <lineage>
        <taxon>Bacteria</taxon>
        <taxon>Pseudomonadati</taxon>
        <taxon>Pseudomonadota</taxon>
        <taxon>Gammaproteobacteria</taxon>
        <taxon>Moraxellales</taxon>
        <taxon>Moraxellaceae</taxon>
        <taxon>Acinetobacter</taxon>
    </lineage>
</organism>
<dbReference type="Proteomes" id="UP000473854">
    <property type="component" value="Unassembled WGS sequence"/>
</dbReference>
<comment type="caution">
    <text evidence="3">The sequence shown here is derived from an EMBL/GenBank/DDBJ whole genome shotgun (WGS) entry which is preliminary data.</text>
</comment>
<dbReference type="InterPro" id="IPR023393">
    <property type="entry name" value="START-like_dom_sf"/>
</dbReference>
<reference evidence="2 6" key="4">
    <citation type="journal article" date="2024" name="Syst. Appl. Microbiol.">
        <title>Evidence for the occurrence of Acinetobacter faecalis in cattle feces and its emended description.</title>
        <authorList>
            <person name="Kyselkova M."/>
            <person name="Xanthopoulou K."/>
            <person name="Shestivska V."/>
            <person name="Spanelova P."/>
            <person name="Maixnerova M."/>
            <person name="Higgins P.G."/>
            <person name="Nemec A."/>
        </authorList>
    </citation>
    <scope>NUCLEOTIDE SEQUENCE [LARGE SCALE GENOMIC DNA]</scope>
    <source>
        <strain evidence="2 6">ANC 7225</strain>
    </source>
</reference>
<evidence type="ECO:0000313" key="5">
    <source>
        <dbReference type="Proteomes" id="UP001278995"/>
    </source>
</evidence>
<dbReference type="Gene3D" id="3.30.530.20">
    <property type="match status" value="1"/>
</dbReference>
<dbReference type="CDD" id="cd07821">
    <property type="entry name" value="PYR_PYL_RCAR_like"/>
    <property type="match status" value="1"/>
</dbReference>
<dbReference type="Proteomes" id="UP001284094">
    <property type="component" value="Unassembled WGS sequence"/>
</dbReference>
<gene>
    <name evidence="3" type="ORF">GIX10_07070</name>
    <name evidence="2" type="ORF">SKM48_00235</name>
    <name evidence="1" type="ORF">SKM51_05325</name>
</gene>
<reference evidence="3 4" key="1">
    <citation type="submission" date="2019-11" db="EMBL/GenBank/DDBJ databases">
        <authorList>
            <person name="An D."/>
        </authorList>
    </citation>
    <scope>NUCLEOTIDE SEQUENCE [LARGE SCALE GENOMIC DNA]</scope>
    <source>
        <strain evidence="3 4">YIM 103518</strain>
    </source>
</reference>
<dbReference type="InterPro" id="IPR019587">
    <property type="entry name" value="Polyketide_cyclase/dehydratase"/>
</dbReference>
<dbReference type="Pfam" id="PF10604">
    <property type="entry name" value="Polyketide_cyc2"/>
    <property type="match status" value="1"/>
</dbReference>
<dbReference type="RefSeq" id="WP_154772811.1">
    <property type="nucleotide sequence ID" value="NZ_JAXHPE010000004.1"/>
</dbReference>
<proteinExistence type="predicted"/>
<evidence type="ECO:0000313" key="1">
    <source>
        <dbReference type="EMBL" id="MDY6486619.1"/>
    </source>
</evidence>
<accession>A0A6L6GF94</accession>
<dbReference type="GeneID" id="86889010"/>
<dbReference type="EMBL" id="WLYL01000017">
    <property type="protein sequence ID" value="MTD11201.1"/>
    <property type="molecule type" value="Genomic_DNA"/>
</dbReference>
<reference evidence="2" key="3">
    <citation type="submission" date="2023-11" db="EMBL/GenBank/DDBJ databases">
        <authorList>
            <person name="Kyselkova M."/>
            <person name="Xanthopoulou K."/>
            <person name="Shestivska V."/>
            <person name="Spanelova P."/>
            <person name="Maixnerova M."/>
            <person name="Higgins P.G."/>
            <person name="Nemec A."/>
        </authorList>
    </citation>
    <scope>NUCLEOTIDE SEQUENCE</scope>
    <source>
        <strain evidence="2">ANC 7225</strain>
    </source>
</reference>
<dbReference type="EMBL" id="JAXHPO010000001">
    <property type="protein sequence ID" value="MDY6549204.1"/>
    <property type="molecule type" value="Genomic_DNA"/>
</dbReference>
<dbReference type="SUPFAM" id="SSF55961">
    <property type="entry name" value="Bet v1-like"/>
    <property type="match status" value="1"/>
</dbReference>
<sequence length="143" mass="16258">MDSILITKDFNAPIEQIFELLSKHDTYNVAFAPIQVERIKDALDVNLPDGVGSIRKLGLGKVKPLQEQITLLLPNERIEYKIIKNPLVKHHIGIITFEVIEERITRVNYTIELQMRLPFVSKLILAQLKSGIKLGFSKLAKTV</sequence>
<dbReference type="AlphaFoldDB" id="A0A6L6GF94"/>
<evidence type="ECO:0000313" key="2">
    <source>
        <dbReference type="EMBL" id="MDY6549204.1"/>
    </source>
</evidence>
<keyword evidence="6" id="KW-1185">Reference proteome</keyword>
<dbReference type="EMBL" id="JAXHPL010000020">
    <property type="protein sequence ID" value="MDY6486619.1"/>
    <property type="molecule type" value="Genomic_DNA"/>
</dbReference>